<evidence type="ECO:0000313" key="5">
    <source>
        <dbReference type="Proteomes" id="UP000188820"/>
    </source>
</evidence>
<keyword evidence="5" id="KW-1185">Reference proteome</keyword>
<keyword evidence="3" id="KW-0170">Cobalt</keyword>
<evidence type="ECO:0000256" key="2">
    <source>
        <dbReference type="ARBA" id="ARBA00022833"/>
    </source>
</evidence>
<organism evidence="4 5">
    <name type="scientific">Rodentibacter caecimuris</name>
    <dbReference type="NCBI Taxonomy" id="1796644"/>
    <lineage>
        <taxon>Bacteria</taxon>
        <taxon>Pseudomonadati</taxon>
        <taxon>Pseudomonadota</taxon>
        <taxon>Gammaproteobacteria</taxon>
        <taxon>Pasteurellales</taxon>
        <taxon>Pasteurellaceae</taxon>
        <taxon>Rodentibacter</taxon>
    </lineage>
</organism>
<evidence type="ECO:0000256" key="3">
    <source>
        <dbReference type="ARBA" id="ARBA00023285"/>
    </source>
</evidence>
<name>A0ABX3KY07_9PAST</name>
<dbReference type="PROSITE" id="PS00759">
    <property type="entry name" value="ARGE_DAPE_CPG2_2"/>
    <property type="match status" value="1"/>
</dbReference>
<evidence type="ECO:0000313" key="4">
    <source>
        <dbReference type="EMBL" id="OOF70003.1"/>
    </source>
</evidence>
<reference evidence="4 5" key="1">
    <citation type="submission" date="2016-10" db="EMBL/GenBank/DDBJ databases">
        <title>Rodentibacter gen. nov. and new species.</title>
        <authorList>
            <person name="Christensen H."/>
        </authorList>
    </citation>
    <scope>NUCLEOTIDE SEQUENCE [LARGE SCALE GENOMIC DNA]</scope>
    <source>
        <strain evidence="4 5">1998236014</strain>
    </source>
</reference>
<dbReference type="Pfam" id="PF01546">
    <property type="entry name" value="Peptidase_M20"/>
    <property type="match status" value="1"/>
</dbReference>
<dbReference type="PANTHER" id="PTHR43808:SF32">
    <property type="entry name" value="ARGE_DAPE-RELATED DEACYLASE"/>
    <property type="match status" value="1"/>
</dbReference>
<dbReference type="InterPro" id="IPR001261">
    <property type="entry name" value="ArgE/DapE_CS"/>
</dbReference>
<dbReference type="EMBL" id="MLAA01000018">
    <property type="protein sequence ID" value="OOF70003.1"/>
    <property type="molecule type" value="Genomic_DNA"/>
</dbReference>
<keyword evidence="1" id="KW-0378">Hydrolase</keyword>
<evidence type="ECO:0000256" key="1">
    <source>
        <dbReference type="ARBA" id="ARBA00022801"/>
    </source>
</evidence>
<dbReference type="InterPro" id="IPR002933">
    <property type="entry name" value="Peptidase_M20"/>
</dbReference>
<protein>
    <submittedName>
        <fullName evidence="4">Uncharacterized protein</fullName>
    </submittedName>
</protein>
<dbReference type="RefSeq" id="WP_077463026.1">
    <property type="nucleotide sequence ID" value="NZ_MLAA01000018.1"/>
</dbReference>
<keyword evidence="2" id="KW-0862">Zinc</keyword>
<dbReference type="InterPro" id="IPR050072">
    <property type="entry name" value="Peptidase_M20A"/>
</dbReference>
<comment type="caution">
    <text evidence="4">The sequence shown here is derived from an EMBL/GenBank/DDBJ whole genome shotgun (WGS) entry which is preliminary data.</text>
</comment>
<gene>
    <name evidence="4" type="ORF">BKG89_04660</name>
</gene>
<sequence>MTFSALEQQALDWLVQHQNELITFCTQMVRCPTPSDVGDTRAAMALVRDFMDLHNLPYEILQAEEIMPNLLAVQPMVREGKRLMFNGHLDVMPAGSESGWRDEPFSGKIYAGRIWGRGTQDMKGGVAAMLFAYACLCHFSDSLAGQLALSLVSDEETGEGRGTGFLFNERPEAMSADCVLSAEPSGIDAISYSSKGYISFAVNVKTRGAIAGYSNESENAITVAADIMRDLKFLEMIPVTLPKAF</sequence>
<proteinExistence type="predicted"/>
<accession>A0ABX3KY07</accession>
<dbReference type="Gene3D" id="3.40.630.10">
    <property type="entry name" value="Zn peptidases"/>
    <property type="match status" value="1"/>
</dbReference>
<dbReference type="PANTHER" id="PTHR43808">
    <property type="entry name" value="ACETYLORNITHINE DEACETYLASE"/>
    <property type="match status" value="1"/>
</dbReference>
<dbReference type="SUPFAM" id="SSF53187">
    <property type="entry name" value="Zn-dependent exopeptidases"/>
    <property type="match status" value="1"/>
</dbReference>
<dbReference type="Proteomes" id="UP000188820">
    <property type="component" value="Unassembled WGS sequence"/>
</dbReference>